<comment type="caution">
    <text evidence="1">The sequence shown here is derived from an EMBL/GenBank/DDBJ whole genome shotgun (WGS) entry which is preliminary data.</text>
</comment>
<gene>
    <name evidence="1" type="ORF">L6164_033786</name>
</gene>
<dbReference type="EMBL" id="CM039438">
    <property type="protein sequence ID" value="KAI4300403.1"/>
    <property type="molecule type" value="Genomic_DNA"/>
</dbReference>
<evidence type="ECO:0000313" key="1">
    <source>
        <dbReference type="EMBL" id="KAI4300403.1"/>
    </source>
</evidence>
<proteinExistence type="predicted"/>
<organism evidence="1 2">
    <name type="scientific">Bauhinia variegata</name>
    <name type="common">Purple orchid tree</name>
    <name type="synonym">Phanera variegata</name>
    <dbReference type="NCBI Taxonomy" id="167791"/>
    <lineage>
        <taxon>Eukaryota</taxon>
        <taxon>Viridiplantae</taxon>
        <taxon>Streptophyta</taxon>
        <taxon>Embryophyta</taxon>
        <taxon>Tracheophyta</taxon>
        <taxon>Spermatophyta</taxon>
        <taxon>Magnoliopsida</taxon>
        <taxon>eudicotyledons</taxon>
        <taxon>Gunneridae</taxon>
        <taxon>Pentapetalae</taxon>
        <taxon>rosids</taxon>
        <taxon>fabids</taxon>
        <taxon>Fabales</taxon>
        <taxon>Fabaceae</taxon>
        <taxon>Cercidoideae</taxon>
        <taxon>Cercideae</taxon>
        <taxon>Bauhiniinae</taxon>
        <taxon>Bauhinia</taxon>
    </lineage>
</organism>
<evidence type="ECO:0000313" key="2">
    <source>
        <dbReference type="Proteomes" id="UP000828941"/>
    </source>
</evidence>
<protein>
    <submittedName>
        <fullName evidence="1">Uncharacterized protein</fullName>
    </submittedName>
</protein>
<reference evidence="1 2" key="1">
    <citation type="journal article" date="2022" name="DNA Res.">
        <title>Chromosomal-level genome assembly of the orchid tree Bauhinia variegata (Leguminosae; Cercidoideae) supports the allotetraploid origin hypothesis of Bauhinia.</title>
        <authorList>
            <person name="Zhong Y."/>
            <person name="Chen Y."/>
            <person name="Zheng D."/>
            <person name="Pang J."/>
            <person name="Liu Y."/>
            <person name="Luo S."/>
            <person name="Meng S."/>
            <person name="Qian L."/>
            <person name="Wei D."/>
            <person name="Dai S."/>
            <person name="Zhou R."/>
        </authorList>
    </citation>
    <scope>NUCLEOTIDE SEQUENCE [LARGE SCALE GENOMIC DNA]</scope>
    <source>
        <strain evidence="1">BV-YZ2020</strain>
    </source>
</reference>
<sequence>MFTNRPRQICESRRPNSWPVPTRAHLSPFDNDVDGNDERKDLEEVGERTTPYGGKRSKTQVVGVTDGQRGVERCGDRVPSGSLHGEIQPVNRGNLRGRGWEEVAAIVSERCENQSKSVEECKNMVDNLKKRYKLERHNMSTGYISTSHWPWFKRMGQIVGNSLSLKIAAEEVKGVGPAGNSLGQWKRYGAAIASCGGQLIGMKSKAMSNLRWRRVVLKINGVALTRYDNCNIDPKACSLNVSDEEK</sequence>
<dbReference type="Proteomes" id="UP000828941">
    <property type="component" value="Chromosome 13"/>
</dbReference>
<keyword evidence="2" id="KW-1185">Reference proteome</keyword>
<accession>A0ACB9KTL1</accession>
<name>A0ACB9KTL1_BAUVA</name>